<reference evidence="1 2" key="1">
    <citation type="journal article" date="2019" name="Int. J. Syst. Evol. Microbiol.">
        <title>Capsulimonas corticalis gen. nov., sp. nov., an aerobic capsulated bacterium, of a novel bacterial order, Capsulimonadales ord. nov., of the class Armatimonadia of the phylum Armatimonadetes.</title>
        <authorList>
            <person name="Li J."/>
            <person name="Kudo C."/>
            <person name="Tonouchi A."/>
        </authorList>
    </citation>
    <scope>NUCLEOTIDE SEQUENCE [LARGE SCALE GENOMIC DNA]</scope>
    <source>
        <strain evidence="1 2">AX-7</strain>
    </source>
</reference>
<keyword evidence="2" id="KW-1185">Reference proteome</keyword>
<dbReference type="RefSeq" id="WP_119321968.1">
    <property type="nucleotide sequence ID" value="NZ_AP025739.1"/>
</dbReference>
<proteinExistence type="predicted"/>
<dbReference type="OrthoDB" id="278790at2"/>
<protein>
    <submittedName>
        <fullName evidence="1">Uncharacterized protein</fullName>
    </submittedName>
</protein>
<dbReference type="Proteomes" id="UP000287394">
    <property type="component" value="Chromosome"/>
</dbReference>
<evidence type="ECO:0000313" key="1">
    <source>
        <dbReference type="EMBL" id="BDI32350.1"/>
    </source>
</evidence>
<sequence length="447" mass="48730">MLDSIFGPIAHSGAEPQPLAYVVLFESSIALNVDDFRRHLRAYDPETQFAEVESLDAPADSGTFAGRVKWGVHAVDMVGFDAPAPKSVLDRCLPPAHYGEPLKRQAYAHKANMLLIHRGPEVDPMSRCVALAAIAGVLELMGAIVVLSEAAQTSLPAGVFSPRSVAASRVEHLRRLPIPLFYVGCVKYNLPNTPKIWMRTYGADFFGAPDLAMLTAGHGVAQQTMDRFDAILGYMIGQKTVVQDGHTMQVGQENLRFRKPAASDPQDGSDGPFLVVETIAASEINRPADRVTSRELTIQELTNMRSVAQRAILGFTEVTLGSPPESIVRAIDQEVRRVRKQQSSLLGKLMDRSPKVDPAAMAIGIGALWGDQLVSRFRWEWAHVTRAGKRGFAVASPDRSIAIYPSDYLRRCLSSPDLECAVASSFQRIASGSVPHVAPNSYFDILA</sequence>
<dbReference type="EMBL" id="AP025739">
    <property type="protein sequence ID" value="BDI32350.1"/>
    <property type="molecule type" value="Genomic_DNA"/>
</dbReference>
<dbReference type="AlphaFoldDB" id="A0A402CX90"/>
<accession>A0A402CX90</accession>
<organism evidence="1 2">
    <name type="scientific">Capsulimonas corticalis</name>
    <dbReference type="NCBI Taxonomy" id="2219043"/>
    <lineage>
        <taxon>Bacteria</taxon>
        <taxon>Bacillati</taxon>
        <taxon>Armatimonadota</taxon>
        <taxon>Armatimonadia</taxon>
        <taxon>Capsulimonadales</taxon>
        <taxon>Capsulimonadaceae</taxon>
        <taxon>Capsulimonas</taxon>
    </lineage>
</organism>
<evidence type="ECO:0000313" key="2">
    <source>
        <dbReference type="Proteomes" id="UP000287394"/>
    </source>
</evidence>
<dbReference type="KEGG" id="ccot:CCAX7_44010"/>
<name>A0A402CX90_9BACT</name>
<gene>
    <name evidence="1" type="ORF">CCAX7_44010</name>
</gene>